<dbReference type="GO" id="GO:0004729">
    <property type="term" value="F:oxygen-dependent protoporphyrinogen oxidase activity"/>
    <property type="evidence" value="ECO:0007669"/>
    <property type="project" value="UniProtKB-EC"/>
</dbReference>
<dbReference type="Proteomes" id="UP000255277">
    <property type="component" value="Unassembled WGS sequence"/>
</dbReference>
<dbReference type="EMBL" id="UHDK01000001">
    <property type="protein sequence ID" value="SUM33832.1"/>
    <property type="molecule type" value="Genomic_DNA"/>
</dbReference>
<dbReference type="EC" id="1.3.3.4" evidence="1"/>
<accession>A0A380FI05</accession>
<sequence>MKRNNVKNSVQLYPGAPKGQFKQFRHGLSSFIEHLVDYVIKQGVEIKYNTPVSTIRKIKKVMT</sequence>
<evidence type="ECO:0000313" key="2">
    <source>
        <dbReference type="Proteomes" id="UP000255277"/>
    </source>
</evidence>
<organism evidence="1 2">
    <name type="scientific">Staphylococcus gallinarum</name>
    <dbReference type="NCBI Taxonomy" id="1293"/>
    <lineage>
        <taxon>Bacteria</taxon>
        <taxon>Bacillati</taxon>
        <taxon>Bacillota</taxon>
        <taxon>Bacilli</taxon>
        <taxon>Bacillales</taxon>
        <taxon>Staphylococcaceae</taxon>
        <taxon>Staphylococcus</taxon>
    </lineage>
</organism>
<name>A0A380FI05_STAGA</name>
<proteinExistence type="predicted"/>
<protein>
    <submittedName>
        <fullName evidence="1">Protoporphyrinogen oxidase</fullName>
        <ecNumber evidence="1">1.3.3.4</ecNumber>
    </submittedName>
</protein>
<dbReference type="AlphaFoldDB" id="A0A380FI05"/>
<reference evidence="1 2" key="1">
    <citation type="submission" date="2018-06" db="EMBL/GenBank/DDBJ databases">
        <authorList>
            <consortium name="Pathogen Informatics"/>
            <person name="Doyle S."/>
        </authorList>
    </citation>
    <scope>NUCLEOTIDE SEQUENCE [LARGE SCALE GENOMIC DNA]</scope>
    <source>
        <strain evidence="1 2">NCTC12195</strain>
    </source>
</reference>
<gene>
    <name evidence="1" type="ORF">NCTC12195_03309</name>
</gene>
<keyword evidence="1" id="KW-0560">Oxidoreductase</keyword>
<evidence type="ECO:0000313" key="1">
    <source>
        <dbReference type="EMBL" id="SUM33832.1"/>
    </source>
</evidence>